<accession>A0A0V1KPB2</accession>
<dbReference type="AlphaFoldDB" id="A0A0V1KPB2"/>
<evidence type="ECO:0000313" key="2">
    <source>
        <dbReference type="Proteomes" id="UP000054721"/>
    </source>
</evidence>
<sequence length="60" mass="6571">MANQEVGWSLRDSIRWVVTSEYDGSIVNSCFNLADGGVEFVVREQGSPQSLSQSIFDGSD</sequence>
<dbReference type="EMBL" id="JYDW01000363">
    <property type="protein sequence ID" value="KRZ48796.1"/>
    <property type="molecule type" value="Genomic_DNA"/>
</dbReference>
<comment type="caution">
    <text evidence="1">The sequence shown here is derived from an EMBL/GenBank/DDBJ whole genome shotgun (WGS) entry which is preliminary data.</text>
</comment>
<proteinExistence type="predicted"/>
<gene>
    <name evidence="1" type="ORF">T02_10927</name>
</gene>
<reference evidence="1 2" key="1">
    <citation type="submission" date="2015-05" db="EMBL/GenBank/DDBJ databases">
        <title>Evolution of Trichinella species and genotypes.</title>
        <authorList>
            <person name="Korhonen P.K."/>
            <person name="Edoardo P."/>
            <person name="Giuseppe L.R."/>
            <person name="Gasser R.B."/>
        </authorList>
    </citation>
    <scope>NUCLEOTIDE SEQUENCE [LARGE SCALE GENOMIC DNA]</scope>
    <source>
        <strain evidence="1">ISS10</strain>
    </source>
</reference>
<protein>
    <submittedName>
        <fullName evidence="1">Uncharacterized protein</fullName>
    </submittedName>
</protein>
<keyword evidence="2" id="KW-1185">Reference proteome</keyword>
<evidence type="ECO:0000313" key="1">
    <source>
        <dbReference type="EMBL" id="KRZ48796.1"/>
    </source>
</evidence>
<organism evidence="1 2">
    <name type="scientific">Trichinella nativa</name>
    <dbReference type="NCBI Taxonomy" id="6335"/>
    <lineage>
        <taxon>Eukaryota</taxon>
        <taxon>Metazoa</taxon>
        <taxon>Ecdysozoa</taxon>
        <taxon>Nematoda</taxon>
        <taxon>Enoplea</taxon>
        <taxon>Dorylaimia</taxon>
        <taxon>Trichinellida</taxon>
        <taxon>Trichinellidae</taxon>
        <taxon>Trichinella</taxon>
    </lineage>
</organism>
<dbReference type="Proteomes" id="UP000054721">
    <property type="component" value="Unassembled WGS sequence"/>
</dbReference>
<name>A0A0V1KPB2_9BILA</name>